<protein>
    <submittedName>
        <fullName evidence="1">Uncharacterized protein</fullName>
    </submittedName>
</protein>
<sequence length="40" mass="4609">MGKFFKKFWNSWERSGLFGEAMPHPQVNQLKNKSAVGGRI</sequence>
<dbReference type="Proteomes" id="UP000000387">
    <property type="component" value="Chromosome"/>
</dbReference>
<dbReference type="HOGENOM" id="CLU_3295945_0_0_11"/>
<name>E3H4S2_ROTDC</name>
<evidence type="ECO:0000313" key="2">
    <source>
        <dbReference type="Proteomes" id="UP000000387"/>
    </source>
</evidence>
<dbReference type="AlphaFoldDB" id="E3H4S2"/>
<dbReference type="KEGG" id="rdn:HMPREF0733_11248"/>
<reference evidence="2" key="1">
    <citation type="submission" date="2010-10" db="EMBL/GenBank/DDBJ databases">
        <title>The complete genome of Rothia dentocariosa ATCC 17931.</title>
        <authorList>
            <person name="Muzny D."/>
            <person name="Qin X."/>
            <person name="Buhay C."/>
            <person name="Dugan-Rocha S."/>
            <person name="Ding Y."/>
            <person name="Chen G."/>
            <person name="Hawes A."/>
            <person name="Holder M."/>
            <person name="Jhangiani S."/>
            <person name="Johnson A."/>
            <person name="Khan Z."/>
            <person name="Li Z."/>
            <person name="Liu W."/>
            <person name="Liu X."/>
            <person name="Perez L."/>
            <person name="Shen H."/>
            <person name="Wang Q."/>
            <person name="Watt J."/>
            <person name="Xi L."/>
            <person name="Xin Y."/>
            <person name="Zhou J."/>
            <person name="Deng J."/>
            <person name="Jiang H."/>
            <person name="Liu Y."/>
            <person name="Qu J."/>
            <person name="Song X.-Z."/>
            <person name="Zhang L."/>
            <person name="Villasana D."/>
            <person name="Johnson A."/>
            <person name="Liu J."/>
            <person name="Liyanage D."/>
            <person name="Lorensuhewa L."/>
            <person name="Robinson T."/>
            <person name="Song A."/>
            <person name="Song B.-B."/>
            <person name="Dinh H."/>
            <person name="Thornton R."/>
            <person name="Coyle M."/>
            <person name="Francisco L."/>
            <person name="Jackson L."/>
            <person name="Javaid M."/>
            <person name="Korchina V."/>
            <person name="Kovar C."/>
            <person name="Mata R."/>
            <person name="Mathew T."/>
            <person name="Ngo R."/>
            <person name="Nguyen L."/>
            <person name="Nguyen N."/>
            <person name="Okwuonu G."/>
            <person name="Ongeri F."/>
            <person name="Pham C."/>
            <person name="Simmons D."/>
            <person name="Wilczek-Boney K."/>
            <person name="Hale W."/>
            <person name="Jakkamsetti A."/>
            <person name="Pham P."/>
            <person name="Ruth R."/>
            <person name="San Lucas F."/>
            <person name="Warren J."/>
            <person name="Zhang J."/>
            <person name="Zhao Z."/>
            <person name="Zhou C."/>
            <person name="Zhu D."/>
            <person name="Lee S."/>
            <person name="Bess C."/>
            <person name="Blankenburg K."/>
            <person name="Forbes L."/>
            <person name="Fu Q."/>
            <person name="Gubbala S."/>
            <person name="Hirani K."/>
            <person name="Jayaseelan J.C."/>
            <person name="Lara F."/>
            <person name="Munidasa M."/>
            <person name="Palculict T."/>
            <person name="Patil S."/>
            <person name="Pu L.-L."/>
            <person name="Saada N."/>
            <person name="Tang L."/>
            <person name="Weissenberger G."/>
            <person name="Zhu Y."/>
            <person name="Hemphill L."/>
            <person name="Shang Y."/>
            <person name="Youmans B."/>
            <person name="Ayvaz T."/>
            <person name="Ross M."/>
            <person name="Santibanez J."/>
            <person name="Aqrawi P."/>
            <person name="Gross S."/>
            <person name="Joshi V."/>
            <person name="Fowler G."/>
            <person name="Nazareth L."/>
            <person name="Reid J."/>
            <person name="Worley K."/>
            <person name="Petrosino J."/>
            <person name="Highlander S."/>
            <person name="Gibbs R."/>
        </authorList>
    </citation>
    <scope>NUCLEOTIDE SEQUENCE [LARGE SCALE GENOMIC DNA]</scope>
    <source>
        <strain evidence="2">ATCC 17931 / CDC X599 / XDIA</strain>
    </source>
</reference>
<dbReference type="EMBL" id="CP002280">
    <property type="protein sequence ID" value="ADP40705.1"/>
    <property type="molecule type" value="Genomic_DNA"/>
</dbReference>
<organism evidence="1 2">
    <name type="scientific">Rothia dentocariosa (strain ATCC 17931 / CDC X599 / XDIA)</name>
    <dbReference type="NCBI Taxonomy" id="762948"/>
    <lineage>
        <taxon>Bacteria</taxon>
        <taxon>Bacillati</taxon>
        <taxon>Actinomycetota</taxon>
        <taxon>Actinomycetes</taxon>
        <taxon>Micrococcales</taxon>
        <taxon>Micrococcaceae</taxon>
        <taxon>Rothia</taxon>
    </lineage>
</organism>
<proteinExistence type="predicted"/>
<accession>E3H4S2</accession>
<evidence type="ECO:0000313" key="1">
    <source>
        <dbReference type="EMBL" id="ADP40705.1"/>
    </source>
</evidence>
<gene>
    <name evidence="1" type="ordered locus">HMPREF0733_11248</name>
</gene>